<organism evidence="1 2">
    <name type="scientific">Flavobacterium weaverense</name>
    <dbReference type="NCBI Taxonomy" id="271156"/>
    <lineage>
        <taxon>Bacteria</taxon>
        <taxon>Pseudomonadati</taxon>
        <taxon>Bacteroidota</taxon>
        <taxon>Flavobacteriia</taxon>
        <taxon>Flavobacteriales</taxon>
        <taxon>Flavobacteriaceae</taxon>
        <taxon>Flavobacterium</taxon>
    </lineage>
</organism>
<gene>
    <name evidence="1" type="ORF">BC961_0969</name>
</gene>
<name>A0A3M0A2Q8_9FLAO</name>
<dbReference type="AlphaFoldDB" id="A0A3M0A2Q8"/>
<evidence type="ECO:0000313" key="1">
    <source>
        <dbReference type="EMBL" id="RMA76988.1"/>
    </source>
</evidence>
<sequence length="501" mass="54909">MRLIMKKNYPFNFTLFSTDRFFYYLFFFSFLANQTYAQVTIGSPNLNFTQICADTAYNTTVPFKVSFTFSPVSALNPGNQFIVEISDATGSFSTPTILVSSSAGAITSSPGNLNFAIPNTTAGEKYKIRVRSTSPAITSPESSSFLAYFLAQNSPFSINNFNASATYCAGGKYVLKIDNPGTGNNDSPMKYPSLTYKWYRDAKPLPLLVGTSPSLEVNQPGIYYVDTNYGSCVSSSYSNRVKVSEGVAGTTVIKSSKGNPFCLGEGFTTLSVDAGNKFQWYLNGNLIKDATAQTYDATIAGLYSCKVDFGGCTTDTSIDLKEFKFTSTINVARVSYLDKGQTQKIVTSTTAISPTYQWFLNDNLIIGASFATFNAITAGDYKVIITQNSSCYYTNEFTFALNESGPVLPPNSTDVVNIPNIISPNGDGINDFWIIPNNYLSGTDTEITVLSSSGKQVLKTNDYQNNWPENGFDFKNINPVFYYIIKTQDNKVKKGSITIIK</sequence>
<proteinExistence type="predicted"/>
<dbReference type="EMBL" id="REFH01000008">
    <property type="protein sequence ID" value="RMA76988.1"/>
    <property type="molecule type" value="Genomic_DNA"/>
</dbReference>
<keyword evidence="2" id="KW-1185">Reference proteome</keyword>
<reference evidence="1 2" key="1">
    <citation type="submission" date="2018-10" db="EMBL/GenBank/DDBJ databases">
        <title>Genomic Encyclopedia of Archaeal and Bacterial Type Strains, Phase II (KMG-II): from individual species to whole genera.</title>
        <authorList>
            <person name="Goeker M."/>
        </authorList>
    </citation>
    <scope>NUCLEOTIDE SEQUENCE [LARGE SCALE GENOMIC DNA]</scope>
    <source>
        <strain evidence="1 2">DSM 19727</strain>
    </source>
</reference>
<evidence type="ECO:0000313" key="2">
    <source>
        <dbReference type="Proteomes" id="UP000280368"/>
    </source>
</evidence>
<comment type="caution">
    <text evidence="1">The sequence shown here is derived from an EMBL/GenBank/DDBJ whole genome shotgun (WGS) entry which is preliminary data.</text>
</comment>
<accession>A0A3M0A2Q8</accession>
<dbReference type="Pfam" id="PF13585">
    <property type="entry name" value="CHU_C"/>
    <property type="match status" value="1"/>
</dbReference>
<dbReference type="Proteomes" id="UP000280368">
    <property type="component" value="Unassembled WGS sequence"/>
</dbReference>
<protein>
    <submittedName>
        <fullName evidence="1">Protein involved in gliding motility SprC</fullName>
    </submittedName>
</protein>